<protein>
    <submittedName>
        <fullName evidence="3">Putative endonuclease containing a URI domain</fullName>
    </submittedName>
</protein>
<dbReference type="InterPro" id="IPR035901">
    <property type="entry name" value="GIY-YIG_endonuc_sf"/>
</dbReference>
<dbReference type="Pfam" id="PF01541">
    <property type="entry name" value="GIY-YIG"/>
    <property type="match status" value="1"/>
</dbReference>
<dbReference type="SUPFAM" id="SSF82771">
    <property type="entry name" value="GIY-YIG endonuclease"/>
    <property type="match status" value="1"/>
</dbReference>
<keyword evidence="4" id="KW-1185">Reference proteome</keyword>
<dbReference type="Gene3D" id="3.40.1440.10">
    <property type="entry name" value="GIY-YIG endonuclease"/>
    <property type="match status" value="1"/>
</dbReference>
<dbReference type="SMART" id="SM00465">
    <property type="entry name" value="GIYc"/>
    <property type="match status" value="1"/>
</dbReference>
<dbReference type="PANTHER" id="PTHR34477">
    <property type="entry name" value="UPF0213 PROTEIN YHBQ"/>
    <property type="match status" value="1"/>
</dbReference>
<evidence type="ECO:0000256" key="1">
    <source>
        <dbReference type="ARBA" id="ARBA00007435"/>
    </source>
</evidence>
<evidence type="ECO:0000313" key="3">
    <source>
        <dbReference type="EMBL" id="AFD08155.1"/>
    </source>
</evidence>
<proteinExistence type="inferred from homology"/>
<accession>H8KNM2</accession>
<dbReference type="OrthoDB" id="1495241at2"/>
<keyword evidence="3" id="KW-0255">Endonuclease</keyword>
<dbReference type="PROSITE" id="PS50164">
    <property type="entry name" value="GIY_YIG"/>
    <property type="match status" value="1"/>
</dbReference>
<keyword evidence="3" id="KW-0378">Hydrolase</keyword>
<dbReference type="Proteomes" id="UP000007590">
    <property type="component" value="Chromosome"/>
</dbReference>
<dbReference type="eggNOG" id="COG2827">
    <property type="taxonomic scope" value="Bacteria"/>
</dbReference>
<feature type="domain" description="GIY-YIG" evidence="2">
    <location>
        <begin position="4"/>
        <end position="79"/>
    </location>
</feature>
<dbReference type="PANTHER" id="PTHR34477:SF5">
    <property type="entry name" value="BSL5627 PROTEIN"/>
    <property type="match status" value="1"/>
</dbReference>
<evidence type="ECO:0000313" key="4">
    <source>
        <dbReference type="Proteomes" id="UP000007590"/>
    </source>
</evidence>
<organism evidence="3 4">
    <name type="scientific">Solitalea canadensis (strain ATCC 29591 / DSM 3403 / JCM 21819 / LMG 8368 / NBRC 15130 / NCIMB 12057 / USAM 9D)</name>
    <name type="common">Flexibacter canadensis</name>
    <dbReference type="NCBI Taxonomy" id="929556"/>
    <lineage>
        <taxon>Bacteria</taxon>
        <taxon>Pseudomonadati</taxon>
        <taxon>Bacteroidota</taxon>
        <taxon>Sphingobacteriia</taxon>
        <taxon>Sphingobacteriales</taxon>
        <taxon>Sphingobacteriaceae</taxon>
        <taxon>Solitalea</taxon>
    </lineage>
</organism>
<dbReference type="HOGENOM" id="CLU_135650_3_1_10"/>
<name>H8KNM2_SOLCM</name>
<keyword evidence="3" id="KW-0540">Nuclease</keyword>
<dbReference type="EMBL" id="CP003349">
    <property type="protein sequence ID" value="AFD08155.1"/>
    <property type="molecule type" value="Genomic_DNA"/>
</dbReference>
<dbReference type="RefSeq" id="WP_014681380.1">
    <property type="nucleotide sequence ID" value="NC_017770.1"/>
</dbReference>
<dbReference type="AlphaFoldDB" id="H8KNM2"/>
<dbReference type="InterPro" id="IPR050190">
    <property type="entry name" value="UPF0213_domain"/>
</dbReference>
<dbReference type="KEGG" id="scn:Solca_3142"/>
<evidence type="ECO:0000259" key="2">
    <source>
        <dbReference type="PROSITE" id="PS50164"/>
    </source>
</evidence>
<gene>
    <name evidence="3" type="ordered locus">Solca_3142</name>
</gene>
<comment type="similarity">
    <text evidence="1">Belongs to the UPF0213 family.</text>
</comment>
<sequence>MRDHQYFVYILTNKNKAVLYVGVTNNLERRLVEHYFGKHSFTKKYNVHFLIYYERFQYIEDAINREKELKGWTRAEKESLIENENSDWNFWNELVMEAWPPSREMLIEYKE</sequence>
<dbReference type="GO" id="GO:0004519">
    <property type="term" value="F:endonuclease activity"/>
    <property type="evidence" value="ECO:0007669"/>
    <property type="project" value="UniProtKB-KW"/>
</dbReference>
<reference evidence="3" key="1">
    <citation type="submission" date="2012-02" db="EMBL/GenBank/DDBJ databases">
        <title>The complete genome of Solitalea canadensis DSM 3403.</title>
        <authorList>
            <consortium name="US DOE Joint Genome Institute (JGI-PGF)"/>
            <person name="Lucas S."/>
            <person name="Copeland A."/>
            <person name="Lapidus A."/>
            <person name="Glavina del Rio T."/>
            <person name="Dalin E."/>
            <person name="Tice H."/>
            <person name="Bruce D."/>
            <person name="Goodwin L."/>
            <person name="Pitluck S."/>
            <person name="Peters L."/>
            <person name="Ovchinnikova G."/>
            <person name="Lu M."/>
            <person name="Kyrpides N."/>
            <person name="Mavromatis K."/>
            <person name="Ivanova N."/>
            <person name="Brettin T."/>
            <person name="Detter J.C."/>
            <person name="Han C."/>
            <person name="Larimer F."/>
            <person name="Land M."/>
            <person name="Hauser L."/>
            <person name="Markowitz V."/>
            <person name="Cheng J.-F."/>
            <person name="Hugenholtz P."/>
            <person name="Woyke T."/>
            <person name="Wu D."/>
            <person name="Spring S."/>
            <person name="Schroeder M."/>
            <person name="Kopitz M."/>
            <person name="Brambilla E."/>
            <person name="Klenk H.-P."/>
            <person name="Eisen J.A."/>
        </authorList>
    </citation>
    <scope>NUCLEOTIDE SEQUENCE</scope>
    <source>
        <strain evidence="3">DSM 3403</strain>
    </source>
</reference>
<dbReference type="STRING" id="929556.Solca_3142"/>
<dbReference type="CDD" id="cd10448">
    <property type="entry name" value="GIY-YIG_unchar_3"/>
    <property type="match status" value="1"/>
</dbReference>
<dbReference type="InterPro" id="IPR000305">
    <property type="entry name" value="GIY-YIG_endonuc"/>
</dbReference>